<dbReference type="Proteomes" id="UP000566324">
    <property type="component" value="Unassembled WGS sequence"/>
</dbReference>
<dbReference type="PANTHER" id="PTHR11731:SF193">
    <property type="entry name" value="DIPEPTIDYL PEPTIDASE 9"/>
    <property type="match status" value="1"/>
</dbReference>
<dbReference type="GO" id="GO:0008239">
    <property type="term" value="F:dipeptidyl-peptidase activity"/>
    <property type="evidence" value="ECO:0007669"/>
    <property type="project" value="TreeGrafter"/>
</dbReference>
<keyword evidence="1" id="KW-0732">Signal</keyword>
<reference evidence="4 5" key="1">
    <citation type="submission" date="2020-08" db="EMBL/GenBank/DDBJ databases">
        <title>Genomic Encyclopedia of Type Strains, Phase IV (KMG-IV): sequencing the most valuable type-strain genomes for metagenomic binning, comparative biology and taxonomic classification.</title>
        <authorList>
            <person name="Goeker M."/>
        </authorList>
    </citation>
    <scope>NUCLEOTIDE SEQUENCE [LARGE SCALE GENOMIC DNA]</scope>
    <source>
        <strain evidence="4 5">DSM 17328</strain>
    </source>
</reference>
<dbReference type="InterPro" id="IPR002469">
    <property type="entry name" value="Peptidase_S9B_N"/>
</dbReference>
<dbReference type="Gene3D" id="2.140.10.30">
    <property type="entry name" value="Dipeptidylpeptidase IV, N-terminal domain"/>
    <property type="match status" value="1"/>
</dbReference>
<protein>
    <submittedName>
        <fullName evidence="4">Dipeptidyl aminopeptidase/acylaminoacyl peptidase</fullName>
    </submittedName>
</protein>
<dbReference type="AlphaFoldDB" id="A0A7W7B5U7"/>
<dbReference type="Pfam" id="PF00326">
    <property type="entry name" value="Peptidase_S9"/>
    <property type="match status" value="1"/>
</dbReference>
<feature type="domain" description="Dipeptidylpeptidase IV N-terminal" evidence="3">
    <location>
        <begin position="143"/>
        <end position="476"/>
    </location>
</feature>
<keyword evidence="4" id="KW-0378">Hydrolase</keyword>
<proteinExistence type="predicted"/>
<comment type="caution">
    <text evidence="4">The sequence shown here is derived from an EMBL/GenBank/DDBJ whole genome shotgun (WGS) entry which is preliminary data.</text>
</comment>
<accession>A0A7W7B5U7</accession>
<feature type="signal peptide" evidence="1">
    <location>
        <begin position="1"/>
        <end position="18"/>
    </location>
</feature>
<dbReference type="SUPFAM" id="SSF82171">
    <property type="entry name" value="DPP6 N-terminal domain-like"/>
    <property type="match status" value="1"/>
</dbReference>
<dbReference type="InterPro" id="IPR029058">
    <property type="entry name" value="AB_hydrolase_fold"/>
</dbReference>
<dbReference type="Gene3D" id="3.40.50.1820">
    <property type="entry name" value="alpha/beta hydrolase"/>
    <property type="match status" value="1"/>
</dbReference>
<feature type="domain" description="Peptidase S9 prolyl oligopeptidase catalytic" evidence="2">
    <location>
        <begin position="575"/>
        <end position="777"/>
    </location>
</feature>
<evidence type="ECO:0000313" key="5">
    <source>
        <dbReference type="Proteomes" id="UP000566324"/>
    </source>
</evidence>
<dbReference type="Pfam" id="PF00930">
    <property type="entry name" value="DPPIV_N"/>
    <property type="match status" value="1"/>
</dbReference>
<dbReference type="InterPro" id="IPR050278">
    <property type="entry name" value="Serine_Prot_S9B/DPPIV"/>
</dbReference>
<evidence type="ECO:0000313" key="4">
    <source>
        <dbReference type="EMBL" id="MBB4633708.1"/>
    </source>
</evidence>
<dbReference type="InterPro" id="IPR001375">
    <property type="entry name" value="Peptidase_S9_cat"/>
</dbReference>
<dbReference type="EMBL" id="JACHNZ010000053">
    <property type="protein sequence ID" value="MBB4633708.1"/>
    <property type="molecule type" value="Genomic_DNA"/>
</dbReference>
<dbReference type="GO" id="GO:0008236">
    <property type="term" value="F:serine-type peptidase activity"/>
    <property type="evidence" value="ECO:0007669"/>
    <property type="project" value="InterPro"/>
</dbReference>
<evidence type="ECO:0000259" key="2">
    <source>
        <dbReference type="Pfam" id="PF00326"/>
    </source>
</evidence>
<dbReference type="PANTHER" id="PTHR11731">
    <property type="entry name" value="PROTEASE FAMILY S9B,C DIPEPTIDYL-PEPTIDASE IV-RELATED"/>
    <property type="match status" value="1"/>
</dbReference>
<evidence type="ECO:0000259" key="3">
    <source>
        <dbReference type="Pfam" id="PF00930"/>
    </source>
</evidence>
<organism evidence="4 5">
    <name type="scientific">Sphingosinicella soli</name>
    <dbReference type="NCBI Taxonomy" id="333708"/>
    <lineage>
        <taxon>Bacteria</taxon>
        <taxon>Pseudomonadati</taxon>
        <taxon>Pseudomonadota</taxon>
        <taxon>Alphaproteobacteria</taxon>
        <taxon>Sphingomonadales</taxon>
        <taxon>Sphingosinicellaceae</taxon>
        <taxon>Sphingosinicella</taxon>
    </lineage>
</organism>
<evidence type="ECO:0000256" key="1">
    <source>
        <dbReference type="SAM" id="SignalP"/>
    </source>
</evidence>
<dbReference type="RefSeq" id="WP_184071547.1">
    <property type="nucleotide sequence ID" value="NZ_JACHNZ010000053.1"/>
</dbReference>
<dbReference type="GO" id="GO:0006508">
    <property type="term" value="P:proteolysis"/>
    <property type="evidence" value="ECO:0007669"/>
    <property type="project" value="InterPro"/>
</dbReference>
<keyword evidence="4" id="KW-0645">Protease</keyword>
<dbReference type="GO" id="GO:0004177">
    <property type="term" value="F:aminopeptidase activity"/>
    <property type="evidence" value="ECO:0007669"/>
    <property type="project" value="UniProtKB-KW"/>
</dbReference>
<gene>
    <name evidence="4" type="ORF">GGQ98_003358</name>
</gene>
<dbReference type="SUPFAM" id="SSF53474">
    <property type="entry name" value="alpha/beta-Hydrolases"/>
    <property type="match status" value="1"/>
</dbReference>
<keyword evidence="4" id="KW-0031">Aminopeptidase</keyword>
<sequence length="799" mass="86921">MKSAALLLLALSAAPAAAEAPPLREAYARAAKVLDANLVGAIRNADIAPRWIGDGARLWYQRAGEGGPEWIIVDAATGARAQAFDPARLRRAAEAAAKGDVAAVLPVSALTASSVTLTLADRTLECALPAYTCTSAPLPTAMPDTGWAPDGRQGLFVRDHNLHLRVRGSDETVALTDDGAEHFAYGTLPGTSLMSMPLMRSAAPRPPFGIVWSPDSRRFVSTRVDERKVAPFPFVEAVPQDGSWRPKLWQPRIPLVGDAEKGETEIAIFDVAERRKTIIDLKDGWQLQGSVFHWSADGRRGYGLVAKAAAKAVGLAEIDLETGAVRVVLQEETPIWGRFNAFIYSPPNVRVLEKTREVLWFSERDGWGQIYLHDLETGRLKRKLTSGKRTVRDIVGIDAERRRLFFTAGGTDADPDPYFIRLYSTSLDGGAARLLTPETGVHLVAREPIGNAVPGSAATAALSPDGKRIVESHSALDRAPVTVLRSADDGQVVSVLEAADVSRVAAAGWRAPTRVKITAADGKTPLWGTVYFPPDMQPGRKYPVIDAIYGGPQVTNAPTDYNEAVVTMNPRSRAALAELGFIVVTIDGRGTPGRSKLFNNASYEVFAEPELADHVAGIRELAERFGNFDLDRIGIYGHSFGGYTSARAILAHPDVFKVAVSSAGPLNFQGFYPVEGLFPIADYGQGRNVRPDPGAVPSNYRQLDLMPLAPNLKGKLMLVYGEMDENALPSVTLQMADALIKANKPFDMMYLPNETHDFHRTSAYYTQRMWDYFVEHLMQREPPADFRLEMKASSPAPGF</sequence>
<name>A0A7W7B5U7_9SPHN</name>
<keyword evidence="5" id="KW-1185">Reference proteome</keyword>
<feature type="chain" id="PRO_5030770379" evidence="1">
    <location>
        <begin position="19"/>
        <end position="799"/>
    </location>
</feature>